<dbReference type="PANTHER" id="PTHR46233:SF3">
    <property type="entry name" value="HYDROXYACYLGLUTATHIONE HYDROLASE GLOC"/>
    <property type="match status" value="1"/>
</dbReference>
<comment type="caution">
    <text evidence="6">The sequence shown here is derived from an EMBL/GenBank/DDBJ whole genome shotgun (WGS) entry which is preliminary data.</text>
</comment>
<comment type="cofactor">
    <cofactor evidence="1">
        <name>Zn(2+)</name>
        <dbReference type="ChEBI" id="CHEBI:29105"/>
    </cofactor>
</comment>
<dbReference type="InterPro" id="IPR051453">
    <property type="entry name" value="MBL_Glyoxalase_II"/>
</dbReference>
<dbReference type="InterPro" id="IPR001279">
    <property type="entry name" value="Metallo-B-lactamas"/>
</dbReference>
<evidence type="ECO:0000256" key="2">
    <source>
        <dbReference type="ARBA" id="ARBA00022723"/>
    </source>
</evidence>
<accession>A0ABS3YMH1</accession>
<protein>
    <submittedName>
        <fullName evidence="6">MBL fold metallo-hydrolase</fullName>
    </submittedName>
</protein>
<keyword evidence="4" id="KW-0862">Zinc</keyword>
<dbReference type="SUPFAM" id="SSF56281">
    <property type="entry name" value="Metallo-hydrolase/oxidoreductase"/>
    <property type="match status" value="1"/>
</dbReference>
<proteinExistence type="predicted"/>
<dbReference type="RefSeq" id="WP_209137178.1">
    <property type="nucleotide sequence ID" value="NZ_JAGHKO010000001.1"/>
</dbReference>
<dbReference type="Proteomes" id="UP000677244">
    <property type="component" value="Unassembled WGS sequence"/>
</dbReference>
<gene>
    <name evidence="6" type="ORF">J7I42_02430</name>
</gene>
<reference evidence="6 7" key="1">
    <citation type="submission" date="2021-03" db="EMBL/GenBank/DDBJ databases">
        <title>Assistant Professor.</title>
        <authorList>
            <person name="Huq M.A."/>
        </authorList>
    </citation>
    <scope>NUCLEOTIDE SEQUENCE [LARGE SCALE GENOMIC DNA]</scope>
    <source>
        <strain evidence="6 7">MAH-29</strain>
    </source>
</reference>
<evidence type="ECO:0000313" key="7">
    <source>
        <dbReference type="Proteomes" id="UP000677244"/>
    </source>
</evidence>
<dbReference type="PANTHER" id="PTHR46233">
    <property type="entry name" value="HYDROXYACYLGLUTATHIONE HYDROLASE GLOC"/>
    <property type="match status" value="1"/>
</dbReference>
<keyword evidence="2" id="KW-0479">Metal-binding</keyword>
<keyword evidence="3" id="KW-0378">Hydrolase</keyword>
<organism evidence="6 7">
    <name type="scientific">Niastella soli</name>
    <dbReference type="NCBI Taxonomy" id="2821487"/>
    <lineage>
        <taxon>Bacteria</taxon>
        <taxon>Pseudomonadati</taxon>
        <taxon>Bacteroidota</taxon>
        <taxon>Chitinophagia</taxon>
        <taxon>Chitinophagales</taxon>
        <taxon>Chitinophagaceae</taxon>
        <taxon>Niastella</taxon>
    </lineage>
</organism>
<evidence type="ECO:0000256" key="4">
    <source>
        <dbReference type="ARBA" id="ARBA00022833"/>
    </source>
</evidence>
<dbReference type="CDD" id="cd06262">
    <property type="entry name" value="metallo-hydrolase-like_MBL-fold"/>
    <property type="match status" value="1"/>
</dbReference>
<feature type="domain" description="Metallo-beta-lactamase" evidence="5">
    <location>
        <begin position="13"/>
        <end position="195"/>
    </location>
</feature>
<evidence type="ECO:0000313" key="6">
    <source>
        <dbReference type="EMBL" id="MBO9199102.1"/>
    </source>
</evidence>
<dbReference type="InterPro" id="IPR036866">
    <property type="entry name" value="RibonucZ/Hydroxyglut_hydro"/>
</dbReference>
<name>A0ABS3YMH1_9BACT</name>
<evidence type="ECO:0000256" key="3">
    <source>
        <dbReference type="ARBA" id="ARBA00022801"/>
    </source>
</evidence>
<keyword evidence="7" id="KW-1185">Reference proteome</keyword>
<dbReference type="Pfam" id="PF00753">
    <property type="entry name" value="Lactamase_B"/>
    <property type="match status" value="1"/>
</dbReference>
<dbReference type="Gene3D" id="3.60.15.10">
    <property type="entry name" value="Ribonuclease Z/Hydroxyacylglutathione hydrolase-like"/>
    <property type="match status" value="1"/>
</dbReference>
<dbReference type="EMBL" id="JAGHKO010000001">
    <property type="protein sequence ID" value="MBO9199102.1"/>
    <property type="molecule type" value="Genomic_DNA"/>
</dbReference>
<evidence type="ECO:0000259" key="5">
    <source>
        <dbReference type="SMART" id="SM00849"/>
    </source>
</evidence>
<evidence type="ECO:0000256" key="1">
    <source>
        <dbReference type="ARBA" id="ARBA00001947"/>
    </source>
</evidence>
<dbReference type="SMART" id="SM00849">
    <property type="entry name" value="Lactamase_B"/>
    <property type="match status" value="1"/>
</dbReference>
<sequence length="213" mass="23872">MLTVTSFTFSPVQENTYVVHNESGECCIIDPGCYFGNERNELKEFIQSSGLTPKYLLNTHCHLDHVFGNKFVHDTWGLTLHLHEKEKPVLDYAPTSGMSWGLPFDNYKGDLIFLREGDTIPLGNDAFKVLFTPGHSPGHIAFYCQAQQFVLGGDVLFRESIGRTDLPGGNFETLINSIRNQLFVLPKETVVLPGHGPQTTIGYEKEHNPFLQG</sequence>